<gene>
    <name evidence="1" type="ORF">TRFO_37541</name>
</gene>
<organism evidence="1 2">
    <name type="scientific">Tritrichomonas foetus</name>
    <dbReference type="NCBI Taxonomy" id="1144522"/>
    <lineage>
        <taxon>Eukaryota</taxon>
        <taxon>Metamonada</taxon>
        <taxon>Parabasalia</taxon>
        <taxon>Tritrichomonadida</taxon>
        <taxon>Tritrichomonadidae</taxon>
        <taxon>Tritrichomonas</taxon>
    </lineage>
</organism>
<evidence type="ECO:0000313" key="1">
    <source>
        <dbReference type="EMBL" id="OHS96298.1"/>
    </source>
</evidence>
<dbReference type="AlphaFoldDB" id="A0A1J4JAT7"/>
<dbReference type="Proteomes" id="UP000179807">
    <property type="component" value="Unassembled WGS sequence"/>
</dbReference>
<reference evidence="1" key="1">
    <citation type="submission" date="2016-10" db="EMBL/GenBank/DDBJ databases">
        <authorList>
            <person name="Benchimol M."/>
            <person name="Almeida L.G."/>
            <person name="Vasconcelos A.T."/>
            <person name="Perreira-Neves A."/>
            <person name="Rosa I.A."/>
            <person name="Tasca T."/>
            <person name="Bogo M.R."/>
            <person name="de Souza W."/>
        </authorList>
    </citation>
    <scope>NUCLEOTIDE SEQUENCE [LARGE SCALE GENOMIC DNA]</scope>
    <source>
        <strain evidence="1">K</strain>
    </source>
</reference>
<dbReference type="VEuPathDB" id="TrichDB:TRFO_37541"/>
<dbReference type="EMBL" id="MLAK01001185">
    <property type="protein sequence ID" value="OHS96298.1"/>
    <property type="molecule type" value="Genomic_DNA"/>
</dbReference>
<comment type="caution">
    <text evidence="1">The sequence shown here is derived from an EMBL/GenBank/DDBJ whole genome shotgun (WGS) entry which is preliminary data.</text>
</comment>
<name>A0A1J4JAT7_9EUKA</name>
<dbReference type="GeneID" id="94846194"/>
<proteinExistence type="predicted"/>
<evidence type="ECO:0000313" key="2">
    <source>
        <dbReference type="Proteomes" id="UP000179807"/>
    </source>
</evidence>
<protein>
    <submittedName>
        <fullName evidence="1">Uncharacterized protein</fullName>
    </submittedName>
</protein>
<dbReference type="RefSeq" id="XP_068349435.1">
    <property type="nucleotide sequence ID" value="XM_068511490.1"/>
</dbReference>
<accession>A0A1J4JAT7</accession>
<keyword evidence="2" id="KW-1185">Reference proteome</keyword>
<sequence length="139" mass="16131">MNSDERYMMFELKVKQMITAGYYVAPFPSIDNIDLLNFDDTNKVSSSSCEKKTSNRKTNYIPPCPVNLSLKIKENGEIEQDKHNNDVEKNRFSFLLSDMNKTSTNENITKFQYELANITKLPKLMKSNKTLRVVNILHE</sequence>